<dbReference type="PANTHER" id="PTHR30561">
    <property type="entry name" value="SMR FAMILY PROTON-DEPENDENT DRUG EFFLUX TRANSPORTER SUGE"/>
    <property type="match status" value="1"/>
</dbReference>
<keyword evidence="10" id="KW-1185">Reference proteome</keyword>
<dbReference type="FunFam" id="1.10.3730.20:FF:000001">
    <property type="entry name" value="Quaternary ammonium compound resistance transporter SugE"/>
    <property type="match status" value="1"/>
</dbReference>
<keyword evidence="2" id="KW-0813">Transport</keyword>
<dbReference type="InterPro" id="IPR045324">
    <property type="entry name" value="Small_multidrug_res"/>
</dbReference>
<evidence type="ECO:0000256" key="3">
    <source>
        <dbReference type="ARBA" id="ARBA00022475"/>
    </source>
</evidence>
<dbReference type="AlphaFoldDB" id="A0A6I4W9K3"/>
<dbReference type="GO" id="GO:0005886">
    <property type="term" value="C:plasma membrane"/>
    <property type="evidence" value="ECO:0007669"/>
    <property type="project" value="UniProtKB-SubCell"/>
</dbReference>
<evidence type="ECO:0000256" key="7">
    <source>
        <dbReference type="RuleBase" id="RU003942"/>
    </source>
</evidence>
<feature type="transmembrane region" description="Helical" evidence="8">
    <location>
        <begin position="33"/>
        <end position="50"/>
    </location>
</feature>
<dbReference type="GO" id="GO:0022857">
    <property type="term" value="F:transmembrane transporter activity"/>
    <property type="evidence" value="ECO:0007669"/>
    <property type="project" value="InterPro"/>
</dbReference>
<keyword evidence="3" id="KW-1003">Cell membrane</keyword>
<dbReference type="EMBL" id="WUTW01000005">
    <property type="protein sequence ID" value="MXQ66857.1"/>
    <property type="molecule type" value="Genomic_DNA"/>
</dbReference>
<comment type="similarity">
    <text evidence="7">Belongs to the drug/metabolite transporter (DMT) superfamily. Small multidrug resistance (SMR) (TC 2.A.7.1) family.</text>
</comment>
<feature type="transmembrane region" description="Helical" evidence="8">
    <location>
        <begin position="57"/>
        <end position="78"/>
    </location>
</feature>
<evidence type="ECO:0000313" key="10">
    <source>
        <dbReference type="Proteomes" id="UP000431901"/>
    </source>
</evidence>
<dbReference type="RefSeq" id="WP_161105045.1">
    <property type="nucleotide sequence ID" value="NZ_JBHLYI010000003.1"/>
</dbReference>
<name>A0A6I4W9K3_9ACTN</name>
<reference evidence="9 10" key="1">
    <citation type="submission" date="2019-12" db="EMBL/GenBank/DDBJ databases">
        <title>Nocardia macrotermitis sp. nov. and Nocardia aurantia sp. nov., isolated from the gut of the fungus growing-termite Macrotermes natalensis.</title>
        <authorList>
            <person name="Christine B."/>
            <person name="Rene B."/>
        </authorList>
    </citation>
    <scope>NUCLEOTIDE SEQUENCE [LARGE SCALE GENOMIC DNA]</scope>
    <source>
        <strain evidence="9 10">DSM 102126</strain>
    </source>
</reference>
<evidence type="ECO:0000256" key="2">
    <source>
        <dbReference type="ARBA" id="ARBA00022448"/>
    </source>
</evidence>
<gene>
    <name evidence="9" type="ORF">GQ466_22835</name>
</gene>
<dbReference type="SUPFAM" id="SSF103481">
    <property type="entry name" value="Multidrug resistance efflux transporter EmrE"/>
    <property type="match status" value="1"/>
</dbReference>
<evidence type="ECO:0000256" key="6">
    <source>
        <dbReference type="ARBA" id="ARBA00023136"/>
    </source>
</evidence>
<proteinExistence type="inferred from homology"/>
<keyword evidence="4 7" id="KW-0812">Transmembrane</keyword>
<comment type="caution">
    <text evidence="9">The sequence shown here is derived from an EMBL/GenBank/DDBJ whole genome shotgun (WGS) entry which is preliminary data.</text>
</comment>
<evidence type="ECO:0000256" key="4">
    <source>
        <dbReference type="ARBA" id="ARBA00022692"/>
    </source>
</evidence>
<organism evidence="9 10">
    <name type="scientific">Actinomadura rayongensis</name>
    <dbReference type="NCBI Taxonomy" id="1429076"/>
    <lineage>
        <taxon>Bacteria</taxon>
        <taxon>Bacillati</taxon>
        <taxon>Actinomycetota</taxon>
        <taxon>Actinomycetes</taxon>
        <taxon>Streptosporangiales</taxon>
        <taxon>Thermomonosporaceae</taxon>
        <taxon>Actinomadura</taxon>
    </lineage>
</organism>
<dbReference type="InterPro" id="IPR037185">
    <property type="entry name" value="EmrE-like"/>
</dbReference>
<dbReference type="Pfam" id="PF00893">
    <property type="entry name" value="Multi_Drug_Res"/>
    <property type="match status" value="1"/>
</dbReference>
<comment type="subcellular location">
    <subcellularLocation>
        <location evidence="1 7">Cell membrane</location>
        <topology evidence="1 7">Multi-pass membrane protein</topology>
    </subcellularLocation>
</comment>
<dbReference type="Gene3D" id="1.10.3730.20">
    <property type="match status" value="1"/>
</dbReference>
<accession>A0A6I4W9K3</accession>
<protein>
    <submittedName>
        <fullName evidence="9">QacE family quaternary ammonium compound efflux SMR transporter</fullName>
    </submittedName>
</protein>
<feature type="transmembrane region" description="Helical" evidence="8">
    <location>
        <begin position="84"/>
        <end position="103"/>
    </location>
</feature>
<dbReference type="PANTHER" id="PTHR30561:SF21">
    <property type="entry name" value="MOLECULAR CHAPERONE"/>
    <property type="match status" value="1"/>
</dbReference>
<evidence type="ECO:0000256" key="5">
    <source>
        <dbReference type="ARBA" id="ARBA00022989"/>
    </source>
</evidence>
<evidence type="ECO:0000313" key="9">
    <source>
        <dbReference type="EMBL" id="MXQ66857.1"/>
    </source>
</evidence>
<dbReference type="Proteomes" id="UP000431901">
    <property type="component" value="Unassembled WGS sequence"/>
</dbReference>
<sequence>MAWLLVIIAGLFEVAMALSLKASRGFTALGPSLSFLFFSVLSFGLLSLALKRLDVGTAYAVWVGVGAVGTSALGMAVLHDQVSPLKIAALALIVVGVVGLNLAGGGH</sequence>
<evidence type="ECO:0000256" key="1">
    <source>
        <dbReference type="ARBA" id="ARBA00004651"/>
    </source>
</evidence>
<keyword evidence="6 8" id="KW-0472">Membrane</keyword>
<keyword evidence="5 8" id="KW-1133">Transmembrane helix</keyword>
<evidence type="ECO:0000256" key="8">
    <source>
        <dbReference type="SAM" id="Phobius"/>
    </source>
</evidence>
<dbReference type="InterPro" id="IPR000390">
    <property type="entry name" value="Small_drug/metabolite_transptr"/>
</dbReference>